<feature type="compositionally biased region" description="Pro residues" evidence="1">
    <location>
        <begin position="283"/>
        <end position="297"/>
    </location>
</feature>
<organism evidence="2 3">
    <name type="scientific">Stemphylium lycopersici</name>
    <name type="common">Tomato gray leaf spot disease fungus</name>
    <name type="synonym">Thyrospora lycopersici</name>
    <dbReference type="NCBI Taxonomy" id="183478"/>
    <lineage>
        <taxon>Eukaryota</taxon>
        <taxon>Fungi</taxon>
        <taxon>Dikarya</taxon>
        <taxon>Ascomycota</taxon>
        <taxon>Pezizomycotina</taxon>
        <taxon>Dothideomycetes</taxon>
        <taxon>Pleosporomycetidae</taxon>
        <taxon>Pleosporales</taxon>
        <taxon>Pleosporineae</taxon>
        <taxon>Pleosporaceae</taxon>
        <taxon>Stemphylium</taxon>
    </lineage>
</organism>
<feature type="compositionally biased region" description="Acidic residues" evidence="1">
    <location>
        <begin position="133"/>
        <end position="143"/>
    </location>
</feature>
<feature type="region of interest" description="Disordered" evidence="1">
    <location>
        <begin position="515"/>
        <end position="542"/>
    </location>
</feature>
<accession>A0A364N7J2</accession>
<dbReference type="AlphaFoldDB" id="A0A364N7J2"/>
<sequence length="744" mass="83396">MVQRKFGFPEAVLTGQRKATERESFRSVLDTMKSFTGLYVMMGEDIGTHILPPMPPRPLTQAKGNQEKAKEEDKKAGVEEAGSYDESEGVDESEGTEESEGMEEAGAYEGIEEARDMECVEQTGPGEDVGRVEEEDEEMDDEESDIFTIRYYHIVLELKISVIPFLSAQNMHTLAFTDVWADATNFQSLPVPTYINLNLSFSTPPSAPHSTTTRKADRSTHILTAISNHRTNSLTALTVSSPTMYDRPDFPLMSQASEEALRKLYQFKMQNALQVTAGIPGHSPSPKPPALAPPPRPQFAYYPPADGVRSPSRPHTTPAALSVHPYNRYDAHCLKRQQQEQQRLQQQRDGRCLYAPPSHMPTIVSQPPASCPYIPRIYPEPLTCITREMVFDRVYLLLLEHLTKRCTKNPNPLIYISNGITDSIIVSGRKGAFGPDGLATLTDIFVCIGHRGSQYYMCLATRGVGIVHEFLTGEVCEDRGKDPTRDWGMMQRCREGFDEAVDKAYLSLCDSEMKNTTPKTDGKTRSGLRTPPPTPEVAKEDTLRSRLQQVLDELPQNLPTYHHEELLDDLCFLLQSPLFLFAICPRLRTGELPPESSPTGISTPQSLYEGDKCDNTYYGTETGPDSEKLGMEIKWDDNSWVTRLLHGGSALIEGRDCRTTEEAGFHQSFHWFCEEATFLCCEFRAREHAAAVSVGSAIDGELMAMNGLQTRAADQDKKKRRLVKLKVRLRTTSGRPLRATRRRK</sequence>
<feature type="region of interest" description="Disordered" evidence="1">
    <location>
        <begin position="277"/>
        <end position="320"/>
    </location>
</feature>
<keyword evidence="3" id="KW-1185">Reference proteome</keyword>
<feature type="region of interest" description="Disordered" evidence="1">
    <location>
        <begin position="50"/>
        <end position="104"/>
    </location>
</feature>
<evidence type="ECO:0000313" key="3">
    <source>
        <dbReference type="Proteomes" id="UP000249619"/>
    </source>
</evidence>
<feature type="compositionally biased region" description="Acidic residues" evidence="1">
    <location>
        <begin position="82"/>
        <end position="103"/>
    </location>
</feature>
<dbReference type="Proteomes" id="UP000249619">
    <property type="component" value="Unassembled WGS sequence"/>
</dbReference>
<evidence type="ECO:0000313" key="2">
    <source>
        <dbReference type="EMBL" id="RAR13236.1"/>
    </source>
</evidence>
<gene>
    <name evidence="2" type="ORF">DDE83_003370</name>
</gene>
<dbReference type="EMBL" id="QGDH01000038">
    <property type="protein sequence ID" value="RAR13236.1"/>
    <property type="molecule type" value="Genomic_DNA"/>
</dbReference>
<feature type="compositionally biased region" description="Basic and acidic residues" evidence="1">
    <location>
        <begin position="65"/>
        <end position="78"/>
    </location>
</feature>
<evidence type="ECO:0000256" key="1">
    <source>
        <dbReference type="SAM" id="MobiDB-lite"/>
    </source>
</evidence>
<name>A0A364N7J2_STELY</name>
<comment type="caution">
    <text evidence="2">The sequence shown here is derived from an EMBL/GenBank/DDBJ whole genome shotgun (WGS) entry which is preliminary data.</text>
</comment>
<feature type="region of interest" description="Disordered" evidence="1">
    <location>
        <begin position="122"/>
        <end position="143"/>
    </location>
</feature>
<reference evidence="3" key="1">
    <citation type="submission" date="2018-05" db="EMBL/GenBank/DDBJ databases">
        <title>Draft genome sequence of Stemphylium lycopersici strain CIDEFI 213.</title>
        <authorList>
            <person name="Medina R."/>
            <person name="Franco M.E.E."/>
            <person name="Lucentini C.G."/>
            <person name="Saparrat M.C.N."/>
            <person name="Balatti P.A."/>
        </authorList>
    </citation>
    <scope>NUCLEOTIDE SEQUENCE [LARGE SCALE GENOMIC DNA]</scope>
    <source>
        <strain evidence="3">CIDEFI 213</strain>
    </source>
</reference>
<proteinExistence type="predicted"/>
<protein>
    <submittedName>
        <fullName evidence="2">Uncharacterized protein</fullName>
    </submittedName>
</protein>